<dbReference type="PANTHER" id="PTHR24198">
    <property type="entry name" value="ANKYRIN REPEAT AND PROTEIN KINASE DOMAIN-CONTAINING PROTEIN"/>
    <property type="match status" value="1"/>
</dbReference>
<keyword evidence="1" id="KW-0677">Repeat</keyword>
<gene>
    <name evidence="4 6" type="ORF">BDZ99DRAFT_538312</name>
</gene>
<evidence type="ECO:0000313" key="6">
    <source>
        <dbReference type="RefSeq" id="XP_033573156.1"/>
    </source>
</evidence>
<evidence type="ECO:0000313" key="4">
    <source>
        <dbReference type="EMBL" id="KAF2806192.1"/>
    </source>
</evidence>
<evidence type="ECO:0000256" key="2">
    <source>
        <dbReference type="ARBA" id="ARBA00023043"/>
    </source>
</evidence>
<dbReference type="InterPro" id="IPR002110">
    <property type="entry name" value="Ankyrin_rpt"/>
</dbReference>
<evidence type="ECO:0000256" key="3">
    <source>
        <dbReference type="PROSITE-ProRule" id="PRU00023"/>
    </source>
</evidence>
<evidence type="ECO:0000313" key="5">
    <source>
        <dbReference type="Proteomes" id="UP000504636"/>
    </source>
</evidence>
<keyword evidence="5" id="KW-1185">Reference proteome</keyword>
<dbReference type="SMART" id="SM00248">
    <property type="entry name" value="ANK"/>
    <property type="match status" value="4"/>
</dbReference>
<dbReference type="PROSITE" id="PS50088">
    <property type="entry name" value="ANK_REPEAT"/>
    <property type="match status" value="2"/>
</dbReference>
<protein>
    <submittedName>
        <fullName evidence="4 6">Ankyrin</fullName>
    </submittedName>
</protein>
<organism evidence="4">
    <name type="scientific">Mytilinidion resinicola</name>
    <dbReference type="NCBI Taxonomy" id="574789"/>
    <lineage>
        <taxon>Eukaryota</taxon>
        <taxon>Fungi</taxon>
        <taxon>Dikarya</taxon>
        <taxon>Ascomycota</taxon>
        <taxon>Pezizomycotina</taxon>
        <taxon>Dothideomycetes</taxon>
        <taxon>Pleosporomycetidae</taxon>
        <taxon>Mytilinidiales</taxon>
        <taxon>Mytilinidiaceae</taxon>
        <taxon>Mytilinidion</taxon>
    </lineage>
</organism>
<dbReference type="PANTHER" id="PTHR24198:SF165">
    <property type="entry name" value="ANKYRIN REPEAT-CONTAINING PROTEIN-RELATED"/>
    <property type="match status" value="1"/>
</dbReference>
<feature type="repeat" description="ANK" evidence="3">
    <location>
        <begin position="196"/>
        <end position="228"/>
    </location>
</feature>
<evidence type="ECO:0000256" key="1">
    <source>
        <dbReference type="ARBA" id="ARBA00022737"/>
    </source>
</evidence>
<reference evidence="6" key="3">
    <citation type="submission" date="2025-04" db="UniProtKB">
        <authorList>
            <consortium name="RefSeq"/>
        </authorList>
    </citation>
    <scope>IDENTIFICATION</scope>
    <source>
        <strain evidence="6">CBS 304.34</strain>
    </source>
</reference>
<dbReference type="Proteomes" id="UP000504636">
    <property type="component" value="Unplaced"/>
</dbReference>
<dbReference type="Gene3D" id="1.25.40.20">
    <property type="entry name" value="Ankyrin repeat-containing domain"/>
    <property type="match status" value="1"/>
</dbReference>
<name>A0A6A6YBK6_9PEZI</name>
<sequence>MPSLSGNLQIKCAGECAEGLFDSEITRALASQLTEAHATSEYDWRWNPRLVAERLYQQVSHLARNTNVITYSINNMLDLLSTRAAQSSISLTSREDHGEALYALCEGMVNFNGMLNSFTTGRFGNCVPSTTDWGMEKWRQLVMCAVESGNAGIVEDLLNRAAILSGDSSFCELELPFTGWWLESDENEESFDLEILKQAAFLEAARSGREKILRCLLKLGVDIDVKDHKSRTPLLLATAPGFYDCVKLLLENGVSVKKCNMSNSGGVLGLAVEKYHIGIVRLLLEYAALDPQYRLPEEGRADMKFEWRGNSCKHGPLIIWMSRKGIWMHWQEVMRMTSEVYGLDPDCECLRRYDETGIVIRVD</sequence>
<keyword evidence="2 3" id="KW-0040">ANK repeat</keyword>
<dbReference type="SUPFAM" id="SSF48403">
    <property type="entry name" value="Ankyrin repeat"/>
    <property type="match status" value="1"/>
</dbReference>
<dbReference type="GeneID" id="54467527"/>
<dbReference type="RefSeq" id="XP_033573156.1">
    <property type="nucleotide sequence ID" value="XM_033726634.1"/>
</dbReference>
<dbReference type="AlphaFoldDB" id="A0A6A6YBK6"/>
<proteinExistence type="predicted"/>
<accession>A0A6A6YBK6</accession>
<dbReference type="Pfam" id="PF12796">
    <property type="entry name" value="Ank_2"/>
    <property type="match status" value="1"/>
</dbReference>
<dbReference type="OrthoDB" id="539213at2759"/>
<reference evidence="4 6" key="1">
    <citation type="journal article" date="2020" name="Stud. Mycol.">
        <title>101 Dothideomycetes genomes: a test case for predicting lifestyles and emergence of pathogens.</title>
        <authorList>
            <person name="Haridas S."/>
            <person name="Albert R."/>
            <person name="Binder M."/>
            <person name="Bloem J."/>
            <person name="Labutti K."/>
            <person name="Salamov A."/>
            <person name="Andreopoulos B."/>
            <person name="Baker S."/>
            <person name="Barry K."/>
            <person name="Bills G."/>
            <person name="Bluhm B."/>
            <person name="Cannon C."/>
            <person name="Castanera R."/>
            <person name="Culley D."/>
            <person name="Daum C."/>
            <person name="Ezra D."/>
            <person name="Gonzalez J."/>
            <person name="Henrissat B."/>
            <person name="Kuo A."/>
            <person name="Liang C."/>
            <person name="Lipzen A."/>
            <person name="Lutzoni F."/>
            <person name="Magnuson J."/>
            <person name="Mondo S."/>
            <person name="Nolan M."/>
            <person name="Ohm R."/>
            <person name="Pangilinan J."/>
            <person name="Park H.-J."/>
            <person name="Ramirez L."/>
            <person name="Alfaro M."/>
            <person name="Sun H."/>
            <person name="Tritt A."/>
            <person name="Yoshinaga Y."/>
            <person name="Zwiers L.-H."/>
            <person name="Turgeon B."/>
            <person name="Goodwin S."/>
            <person name="Spatafora J."/>
            <person name="Crous P."/>
            <person name="Grigoriev I."/>
        </authorList>
    </citation>
    <scope>NUCLEOTIDE SEQUENCE</scope>
    <source>
        <strain evidence="4 6">CBS 304.34</strain>
    </source>
</reference>
<dbReference type="InterPro" id="IPR036770">
    <property type="entry name" value="Ankyrin_rpt-contain_sf"/>
</dbReference>
<feature type="repeat" description="ANK" evidence="3">
    <location>
        <begin position="229"/>
        <end position="261"/>
    </location>
</feature>
<dbReference type="EMBL" id="MU003707">
    <property type="protein sequence ID" value="KAF2806192.1"/>
    <property type="molecule type" value="Genomic_DNA"/>
</dbReference>
<reference evidence="6" key="2">
    <citation type="submission" date="2020-04" db="EMBL/GenBank/DDBJ databases">
        <authorList>
            <consortium name="NCBI Genome Project"/>
        </authorList>
    </citation>
    <scope>NUCLEOTIDE SEQUENCE</scope>
    <source>
        <strain evidence="6">CBS 304.34</strain>
    </source>
</reference>
<dbReference type="PROSITE" id="PS50297">
    <property type="entry name" value="ANK_REP_REGION"/>
    <property type="match status" value="1"/>
</dbReference>